<comment type="similarity">
    <text evidence="2">Belongs to the EspG family.</text>
</comment>
<reference evidence="7" key="1">
    <citation type="journal article" date="2019" name="Int. J. Syst. Evol. Microbiol.">
        <title>The Global Catalogue of Microorganisms (GCM) 10K type strain sequencing project: providing services to taxonomists for standard genome sequencing and annotation.</title>
        <authorList>
            <consortium name="The Broad Institute Genomics Platform"/>
            <consortium name="The Broad Institute Genome Sequencing Center for Infectious Disease"/>
            <person name="Wu L."/>
            <person name="Ma J."/>
        </authorList>
    </citation>
    <scope>NUCLEOTIDE SEQUENCE [LARGE SCALE GENOMIC DNA]</scope>
    <source>
        <strain evidence="7">ZS-22-S1</strain>
    </source>
</reference>
<dbReference type="InterPro" id="IPR025734">
    <property type="entry name" value="EspG"/>
</dbReference>
<protein>
    <submittedName>
        <fullName evidence="6">ESX secretion-associated protein EspG</fullName>
    </submittedName>
</protein>
<accession>A0ABV9S1T7</accession>
<comment type="caution">
    <text evidence="6">The sequence shown here is derived from an EMBL/GenBank/DDBJ whole genome shotgun (WGS) entry which is preliminary data.</text>
</comment>
<dbReference type="EMBL" id="JBHSIS010000006">
    <property type="protein sequence ID" value="MFC4854606.1"/>
    <property type="molecule type" value="Genomic_DNA"/>
</dbReference>
<evidence type="ECO:0000256" key="1">
    <source>
        <dbReference type="ARBA" id="ARBA00004496"/>
    </source>
</evidence>
<evidence type="ECO:0000256" key="3">
    <source>
        <dbReference type="ARBA" id="ARBA00022490"/>
    </source>
</evidence>
<keyword evidence="3" id="KW-0963">Cytoplasm</keyword>
<evidence type="ECO:0000313" key="6">
    <source>
        <dbReference type="EMBL" id="MFC4854606.1"/>
    </source>
</evidence>
<gene>
    <name evidence="6" type="ORF">ACFPCV_13935</name>
</gene>
<dbReference type="RefSeq" id="WP_378056537.1">
    <property type="nucleotide sequence ID" value="NZ_JBHSIS010000006.1"/>
</dbReference>
<dbReference type="Proteomes" id="UP001595859">
    <property type="component" value="Unassembled WGS sequence"/>
</dbReference>
<evidence type="ECO:0000256" key="4">
    <source>
        <dbReference type="ARBA" id="ARBA00023186"/>
    </source>
</evidence>
<sequence length="251" mass="27205">MLPAPAQVPAALLAWLVADANLGELHKTLAPEPRWLPPAAHDAMRGQTRELLTALGWRDRRGNLEREVAASLAVLCRPRVEYYGWITHDGRTAGVLAGRTGREALLAVRQADSTVWLSRIGANRLAERLVAQTPDVPAGSGTPFTVSAAEVRSTRPDGRRRTPAGAGMHRAGPEARHARRLAALPVGGFGELSVATRDEWGRRRRATQPLRYTDTSEGRFALLFGAGDDQVRVAPAGRDDLVRQLARMAPS</sequence>
<keyword evidence="4" id="KW-0143">Chaperone</keyword>
<comment type="subcellular location">
    <subcellularLocation>
        <location evidence="1">Cytoplasm</location>
    </subcellularLocation>
</comment>
<dbReference type="Pfam" id="PF14011">
    <property type="entry name" value="ESX-1_EspG"/>
    <property type="match status" value="1"/>
</dbReference>
<proteinExistence type="inferred from homology"/>
<evidence type="ECO:0000256" key="2">
    <source>
        <dbReference type="ARBA" id="ARBA00006411"/>
    </source>
</evidence>
<evidence type="ECO:0000256" key="5">
    <source>
        <dbReference type="SAM" id="MobiDB-lite"/>
    </source>
</evidence>
<organism evidence="6 7">
    <name type="scientific">Actinophytocola glycyrrhizae</name>
    <dbReference type="NCBI Taxonomy" id="2044873"/>
    <lineage>
        <taxon>Bacteria</taxon>
        <taxon>Bacillati</taxon>
        <taxon>Actinomycetota</taxon>
        <taxon>Actinomycetes</taxon>
        <taxon>Pseudonocardiales</taxon>
        <taxon>Pseudonocardiaceae</taxon>
    </lineage>
</organism>
<keyword evidence="7" id="KW-1185">Reference proteome</keyword>
<feature type="region of interest" description="Disordered" evidence="5">
    <location>
        <begin position="149"/>
        <end position="175"/>
    </location>
</feature>
<evidence type="ECO:0000313" key="7">
    <source>
        <dbReference type="Proteomes" id="UP001595859"/>
    </source>
</evidence>
<name>A0ABV9S1T7_9PSEU</name>